<dbReference type="Proteomes" id="UP001595841">
    <property type="component" value="Unassembled WGS sequence"/>
</dbReference>
<dbReference type="RefSeq" id="WP_379762358.1">
    <property type="nucleotide sequence ID" value="NZ_JBHSCL010000003.1"/>
</dbReference>
<organism evidence="1 2">
    <name type="scientific">Flagellimonas marina</name>
    <dbReference type="NCBI Taxonomy" id="1775168"/>
    <lineage>
        <taxon>Bacteria</taxon>
        <taxon>Pseudomonadati</taxon>
        <taxon>Bacteroidota</taxon>
        <taxon>Flavobacteriia</taxon>
        <taxon>Flavobacteriales</taxon>
        <taxon>Flavobacteriaceae</taxon>
        <taxon>Flagellimonas</taxon>
    </lineage>
</organism>
<protein>
    <submittedName>
        <fullName evidence="1">Uncharacterized protein</fullName>
    </submittedName>
</protein>
<keyword evidence="2" id="KW-1185">Reference proteome</keyword>
<evidence type="ECO:0000313" key="2">
    <source>
        <dbReference type="Proteomes" id="UP001595841"/>
    </source>
</evidence>
<accession>A0ABV8PFK2</accession>
<proteinExistence type="predicted"/>
<evidence type="ECO:0000313" key="1">
    <source>
        <dbReference type="EMBL" id="MFC4218969.1"/>
    </source>
</evidence>
<sequence length="369" mass="42174">MMGKGGTMLKLLGTSSVAVGLVTILFLTSELQVHRNNAFTRRYPHPPIVKVYDLDLGYSSYYIAGLAKNTLYLGNTTAPLHMVGVNLSTRDTQHIRLRPERTDLPFRSVRVKMAPPHFFIMDGTVSCIFRGVIGKWNADIWMEDRIFFTHALPIDSNRLFIKTISGRTNEAVLGLIKKQDDITLELNPDLLEKQIDGQFDVDGIMAISEDMRTLAHVYFYRNEYMVFDQSLQLLQGGQTIDTINRAQISVATTNAHGQVKMDAPPLFVNNLAALYNNLLLIASPRLGKYEKQRVLDEATIIDVYDWRKETYEFSFHIFNIRDKKVREFNLYGDHLVALIDHTLSVYQLDHNRFQQAKNVDLSKSENTEP</sequence>
<gene>
    <name evidence="1" type="ORF">ACFOWS_02425</name>
</gene>
<dbReference type="EMBL" id="JBHSCL010000003">
    <property type="protein sequence ID" value="MFC4218969.1"/>
    <property type="molecule type" value="Genomic_DNA"/>
</dbReference>
<name>A0ABV8PFK2_9FLAO</name>
<comment type="caution">
    <text evidence="1">The sequence shown here is derived from an EMBL/GenBank/DDBJ whole genome shotgun (WGS) entry which is preliminary data.</text>
</comment>
<reference evidence="2" key="1">
    <citation type="journal article" date="2019" name="Int. J. Syst. Evol. Microbiol.">
        <title>The Global Catalogue of Microorganisms (GCM) 10K type strain sequencing project: providing services to taxonomists for standard genome sequencing and annotation.</title>
        <authorList>
            <consortium name="The Broad Institute Genomics Platform"/>
            <consortium name="The Broad Institute Genome Sequencing Center for Infectious Disease"/>
            <person name="Wu L."/>
            <person name="Ma J."/>
        </authorList>
    </citation>
    <scope>NUCLEOTIDE SEQUENCE [LARGE SCALE GENOMIC DNA]</scope>
    <source>
        <strain evidence="2">CGMCC 1.15774</strain>
    </source>
</reference>